<accession>A0A2P6VEA9</accession>
<dbReference type="Proteomes" id="UP000239649">
    <property type="component" value="Unassembled WGS sequence"/>
</dbReference>
<gene>
    <name evidence="1" type="ORF">C2E20_4301</name>
</gene>
<organism evidence="1 2">
    <name type="scientific">Micractinium conductrix</name>
    <dbReference type="NCBI Taxonomy" id="554055"/>
    <lineage>
        <taxon>Eukaryota</taxon>
        <taxon>Viridiplantae</taxon>
        <taxon>Chlorophyta</taxon>
        <taxon>core chlorophytes</taxon>
        <taxon>Trebouxiophyceae</taxon>
        <taxon>Chlorellales</taxon>
        <taxon>Chlorellaceae</taxon>
        <taxon>Chlorella clade</taxon>
        <taxon>Micractinium</taxon>
    </lineage>
</organism>
<dbReference type="AlphaFoldDB" id="A0A2P6VEA9"/>
<proteinExistence type="predicted"/>
<reference evidence="1 2" key="1">
    <citation type="journal article" date="2018" name="Plant J.">
        <title>Genome sequences of Chlorella sorokiniana UTEX 1602 and Micractinium conductrix SAG 241.80: implications to maltose excretion by a green alga.</title>
        <authorList>
            <person name="Arriola M.B."/>
            <person name="Velmurugan N."/>
            <person name="Zhang Y."/>
            <person name="Plunkett M.H."/>
            <person name="Hondzo H."/>
            <person name="Barney B.M."/>
        </authorList>
    </citation>
    <scope>NUCLEOTIDE SEQUENCE [LARGE SCALE GENOMIC DNA]</scope>
    <source>
        <strain evidence="1 2">SAG 241.80</strain>
    </source>
</reference>
<dbReference type="EMBL" id="LHPF02000010">
    <property type="protein sequence ID" value="PSC72440.1"/>
    <property type="molecule type" value="Genomic_DNA"/>
</dbReference>
<keyword evidence="2" id="KW-1185">Reference proteome</keyword>
<name>A0A2P6VEA9_9CHLO</name>
<dbReference type="OrthoDB" id="10637658at2759"/>
<comment type="caution">
    <text evidence="1">The sequence shown here is derived from an EMBL/GenBank/DDBJ whole genome shotgun (WGS) entry which is preliminary data.</text>
</comment>
<evidence type="ECO:0000313" key="2">
    <source>
        <dbReference type="Proteomes" id="UP000239649"/>
    </source>
</evidence>
<protein>
    <submittedName>
        <fullName evidence="1">3-hydroxyisobutyryl-hydrolase</fullName>
    </submittedName>
</protein>
<evidence type="ECO:0000313" key="1">
    <source>
        <dbReference type="EMBL" id="PSC72440.1"/>
    </source>
</evidence>
<dbReference type="GO" id="GO:0016787">
    <property type="term" value="F:hydrolase activity"/>
    <property type="evidence" value="ECO:0007669"/>
    <property type="project" value="UniProtKB-KW"/>
</dbReference>
<sequence>MRFLSNLSAPTASREPSIAASNAAAEDKMHQALPVKSAAAATADRGWSIRTRPVPAPAAAEAPTSATSASLAAADNNCCAIVIDWAADCDLELTAEEVQCLVNPFAPIYAAAFLPSRQSSPRLLLRRVSSGVRSACRRFVRKSALAVCKAWHAAMAADPGLWPAAVVHGPRGLVVYDRERMKCTAQGAVEEDTDARVTALSAAAAVHRRTQRVRFKSFASAPDLIMGSLAVLPKGLSSIHISSPVAGPLPAALARFARLHDLRLDGDASRVGWACHGGAALGAKLRHLVLRYDRPGADMGESRAALPVPAATADFLAAHAPRLLSLDVAAAWTGGDLPRLCRCLPALRTLRLEVMSEWPQGGGPLAQDAVALLQELGQLHEVTLAVDSMAGPDDRPHHGLGQPAGRGGAGAGAWLPPDWRQLLQLRRLGVMCCREVEWGGGAAPALSQLTELSLYSGALRNEQEYPGELCSLPALRSIHVVRRRWAGGGRPYDLHLHLPPAFTALTALESIASTMPLSEEAAKLIKGMPKVKVVVRRTFL</sequence>